<accession>A0A0C3LAM9</accession>
<evidence type="ECO:0000313" key="1">
    <source>
        <dbReference type="EMBL" id="KIO18532.1"/>
    </source>
</evidence>
<dbReference type="HOGENOM" id="CLU_2456425_0_0_1"/>
<dbReference type="AlphaFoldDB" id="A0A0C3LAM9"/>
<reference evidence="1 2" key="1">
    <citation type="submission" date="2014-04" db="EMBL/GenBank/DDBJ databases">
        <authorList>
            <consortium name="DOE Joint Genome Institute"/>
            <person name="Kuo A."/>
            <person name="Girlanda M."/>
            <person name="Perotto S."/>
            <person name="Kohler A."/>
            <person name="Nagy L.G."/>
            <person name="Floudas D."/>
            <person name="Copeland A."/>
            <person name="Barry K.W."/>
            <person name="Cichocki N."/>
            <person name="Veneault-Fourrey C."/>
            <person name="LaButti K."/>
            <person name="Lindquist E.A."/>
            <person name="Lipzen A."/>
            <person name="Lundell T."/>
            <person name="Morin E."/>
            <person name="Murat C."/>
            <person name="Sun H."/>
            <person name="Tunlid A."/>
            <person name="Henrissat B."/>
            <person name="Grigoriev I.V."/>
            <person name="Hibbett D.S."/>
            <person name="Martin F."/>
            <person name="Nordberg H.P."/>
            <person name="Cantor M.N."/>
            <person name="Hua S.X."/>
        </authorList>
    </citation>
    <scope>NUCLEOTIDE SEQUENCE [LARGE SCALE GENOMIC DNA]</scope>
    <source>
        <strain evidence="1 2">MUT 4182</strain>
    </source>
</reference>
<dbReference type="Proteomes" id="UP000054248">
    <property type="component" value="Unassembled WGS sequence"/>
</dbReference>
<evidence type="ECO:0000313" key="2">
    <source>
        <dbReference type="Proteomes" id="UP000054248"/>
    </source>
</evidence>
<protein>
    <submittedName>
        <fullName evidence="1">Uncharacterized protein</fullName>
    </submittedName>
</protein>
<reference evidence="2" key="2">
    <citation type="submission" date="2015-01" db="EMBL/GenBank/DDBJ databases">
        <title>Evolutionary Origins and Diversification of the Mycorrhizal Mutualists.</title>
        <authorList>
            <consortium name="DOE Joint Genome Institute"/>
            <consortium name="Mycorrhizal Genomics Consortium"/>
            <person name="Kohler A."/>
            <person name="Kuo A."/>
            <person name="Nagy L.G."/>
            <person name="Floudas D."/>
            <person name="Copeland A."/>
            <person name="Barry K.W."/>
            <person name="Cichocki N."/>
            <person name="Veneault-Fourrey C."/>
            <person name="LaButti K."/>
            <person name="Lindquist E.A."/>
            <person name="Lipzen A."/>
            <person name="Lundell T."/>
            <person name="Morin E."/>
            <person name="Murat C."/>
            <person name="Riley R."/>
            <person name="Ohm R."/>
            <person name="Sun H."/>
            <person name="Tunlid A."/>
            <person name="Henrissat B."/>
            <person name="Grigoriev I.V."/>
            <person name="Hibbett D.S."/>
            <person name="Martin F."/>
        </authorList>
    </citation>
    <scope>NUCLEOTIDE SEQUENCE [LARGE SCALE GENOMIC DNA]</scope>
    <source>
        <strain evidence="2">MUT 4182</strain>
    </source>
</reference>
<sequence length="89" mass="9874">MGFNGDAPACADPTRVERGKYVECWLVPRIERSGYMSLSGFLCFGSIVSMADEEEPALNPFGKAVADLFHERPSYRAISSYDESISFKV</sequence>
<proteinExistence type="predicted"/>
<name>A0A0C3LAM9_9AGAM</name>
<keyword evidence="2" id="KW-1185">Reference proteome</keyword>
<gene>
    <name evidence="1" type="ORF">M407DRAFT_157958</name>
</gene>
<organism evidence="1 2">
    <name type="scientific">Tulasnella calospora MUT 4182</name>
    <dbReference type="NCBI Taxonomy" id="1051891"/>
    <lineage>
        <taxon>Eukaryota</taxon>
        <taxon>Fungi</taxon>
        <taxon>Dikarya</taxon>
        <taxon>Basidiomycota</taxon>
        <taxon>Agaricomycotina</taxon>
        <taxon>Agaricomycetes</taxon>
        <taxon>Cantharellales</taxon>
        <taxon>Tulasnellaceae</taxon>
        <taxon>Tulasnella</taxon>
    </lineage>
</organism>
<dbReference type="EMBL" id="KN823279">
    <property type="protein sequence ID" value="KIO18532.1"/>
    <property type="molecule type" value="Genomic_DNA"/>
</dbReference>